<dbReference type="InterPro" id="IPR018499">
    <property type="entry name" value="Tetraspanin/Peripherin"/>
</dbReference>
<keyword evidence="16" id="KW-1185">Reference proteome</keyword>
<dbReference type="GO" id="GO:0005912">
    <property type="term" value="C:adherens junction"/>
    <property type="evidence" value="ECO:0007669"/>
    <property type="project" value="UniProtKB-SubCell"/>
</dbReference>
<dbReference type="GO" id="GO:0019899">
    <property type="term" value="F:enzyme binding"/>
    <property type="evidence" value="ECO:0007669"/>
    <property type="project" value="UniProtKB-ARBA"/>
</dbReference>
<evidence type="ECO:0000256" key="3">
    <source>
        <dbReference type="ARBA" id="ARBA00004651"/>
    </source>
</evidence>
<accession>A0A1D2NMN7</accession>
<name>A0A1D2NMN7_ORCCI</name>
<dbReference type="STRING" id="48709.A0A1D2NMN7"/>
<dbReference type="GO" id="GO:0051604">
    <property type="term" value="P:protein maturation"/>
    <property type="evidence" value="ECO:0007669"/>
    <property type="project" value="UniProtKB-ARBA"/>
</dbReference>
<evidence type="ECO:0000256" key="4">
    <source>
        <dbReference type="ARBA" id="ARBA00006840"/>
    </source>
</evidence>
<dbReference type="SUPFAM" id="SSF48652">
    <property type="entry name" value="Tetraspanin"/>
    <property type="match status" value="1"/>
</dbReference>
<dbReference type="OrthoDB" id="2014092at2759"/>
<evidence type="ECO:0000256" key="6">
    <source>
        <dbReference type="ARBA" id="ARBA00022490"/>
    </source>
</evidence>
<dbReference type="FunFam" id="1.10.1450.10:FF:000007">
    <property type="entry name" value="Tetraspanin"/>
    <property type="match status" value="1"/>
</dbReference>
<dbReference type="GO" id="GO:0046930">
    <property type="term" value="C:pore complex"/>
    <property type="evidence" value="ECO:0007669"/>
    <property type="project" value="UniProtKB-ARBA"/>
</dbReference>
<evidence type="ECO:0000256" key="7">
    <source>
        <dbReference type="ARBA" id="ARBA00022692"/>
    </source>
</evidence>
<evidence type="ECO:0000256" key="14">
    <source>
        <dbReference type="SAM" id="Phobius"/>
    </source>
</evidence>
<evidence type="ECO:0000256" key="13">
    <source>
        <dbReference type="ARBA" id="ARBA00040369"/>
    </source>
</evidence>
<sequence length="340" mass="38625">MRLFVYAEPKLQQDLIIKLSSSIDSSWNSDFKMRERPQQMERMIQLPHRYRRPRLNFISPFVKYTMFFFNFIFWLVGGALIGIGLYALVDQWQSGAGVRVEDLSDILFNVGLIIAIIGAIIFFVSFAGCIGALRENTALLKLYSVALLIFFLLELLVAVLCFVFPNKMEGIIASYLTDNVIKKYREDPDLQNLIDFIQIEFRCCGLSTRSYEDWSKNEYFNCTGPELNPSVERCGVPYSCCKNATDMSSGLINIMCGYGVQREMQIGTRDPISTTKSAASLHNDPKDKVWTQGCIEALKSWINRNLYIVAGSALGIALMQLFVMYLAKSLEGQIEMQQST</sequence>
<feature type="transmembrane region" description="Helical" evidence="14">
    <location>
        <begin position="306"/>
        <end position="327"/>
    </location>
</feature>
<proteinExistence type="inferred from homology"/>
<dbReference type="GO" id="GO:0005886">
    <property type="term" value="C:plasma membrane"/>
    <property type="evidence" value="ECO:0007669"/>
    <property type="project" value="UniProtKB-SubCell"/>
</dbReference>
<keyword evidence="7 14" id="KW-0812">Transmembrane</keyword>
<dbReference type="Proteomes" id="UP000094527">
    <property type="component" value="Unassembled WGS sequence"/>
</dbReference>
<dbReference type="Gene3D" id="1.10.1450.10">
    <property type="entry name" value="Tetraspanin"/>
    <property type="match status" value="1"/>
</dbReference>
<dbReference type="InterPro" id="IPR008952">
    <property type="entry name" value="Tetraspanin_EC2_sf"/>
</dbReference>
<keyword evidence="10 14" id="KW-0472">Membrane</keyword>
<feature type="transmembrane region" description="Helical" evidence="14">
    <location>
        <begin position="145"/>
        <end position="165"/>
    </location>
</feature>
<comment type="similarity">
    <text evidence="4">Belongs to the tetraspanin (TM4SF) family.</text>
</comment>
<comment type="caution">
    <text evidence="15">The sequence shown here is derived from an EMBL/GenBank/DDBJ whole genome shotgun (WGS) entry which is preliminary data.</text>
</comment>
<keyword evidence="12" id="KW-0325">Glycoprotein</keyword>
<comment type="subcellular location">
    <subcellularLocation>
        <location evidence="2">Cell junction</location>
        <location evidence="2">Adherens junction</location>
    </subcellularLocation>
    <subcellularLocation>
        <location evidence="3">Cell membrane</location>
        <topology evidence="3">Multi-pass membrane protein</topology>
    </subcellularLocation>
    <subcellularLocation>
        <location evidence="1">Cytoplasm</location>
    </subcellularLocation>
</comment>
<protein>
    <recommendedName>
        <fullName evidence="13">Tetraspanin-33</fullName>
    </recommendedName>
</protein>
<dbReference type="Pfam" id="PF00335">
    <property type="entry name" value="Tetraspanin"/>
    <property type="match status" value="1"/>
</dbReference>
<feature type="transmembrane region" description="Helical" evidence="14">
    <location>
        <begin position="61"/>
        <end position="86"/>
    </location>
</feature>
<dbReference type="GO" id="GO:0065003">
    <property type="term" value="P:protein-containing complex assembly"/>
    <property type="evidence" value="ECO:0007669"/>
    <property type="project" value="UniProtKB-ARBA"/>
</dbReference>
<dbReference type="OMA" id="IQTYRED"/>
<evidence type="ECO:0000256" key="8">
    <source>
        <dbReference type="ARBA" id="ARBA00022949"/>
    </source>
</evidence>
<evidence type="ECO:0000256" key="10">
    <source>
        <dbReference type="ARBA" id="ARBA00023136"/>
    </source>
</evidence>
<keyword evidence="6" id="KW-0963">Cytoplasm</keyword>
<evidence type="ECO:0000256" key="12">
    <source>
        <dbReference type="ARBA" id="ARBA00023180"/>
    </source>
</evidence>
<evidence type="ECO:0000256" key="5">
    <source>
        <dbReference type="ARBA" id="ARBA00022475"/>
    </source>
</evidence>
<dbReference type="PRINTS" id="PR00259">
    <property type="entry name" value="TMFOUR"/>
</dbReference>
<dbReference type="PANTHER" id="PTHR19282:SF489">
    <property type="entry name" value="TETRASPANIN-RELATED"/>
    <property type="match status" value="1"/>
</dbReference>
<keyword evidence="5" id="KW-1003">Cell membrane</keyword>
<organism evidence="15 16">
    <name type="scientific">Orchesella cincta</name>
    <name type="common">Springtail</name>
    <name type="synonym">Podura cincta</name>
    <dbReference type="NCBI Taxonomy" id="48709"/>
    <lineage>
        <taxon>Eukaryota</taxon>
        <taxon>Metazoa</taxon>
        <taxon>Ecdysozoa</taxon>
        <taxon>Arthropoda</taxon>
        <taxon>Hexapoda</taxon>
        <taxon>Collembola</taxon>
        <taxon>Entomobryomorpha</taxon>
        <taxon>Entomobryoidea</taxon>
        <taxon>Orchesellidae</taxon>
        <taxon>Orchesellinae</taxon>
        <taxon>Orchesella</taxon>
    </lineage>
</organism>
<evidence type="ECO:0000313" key="15">
    <source>
        <dbReference type="EMBL" id="ODN06206.1"/>
    </source>
</evidence>
<dbReference type="AlphaFoldDB" id="A0A1D2NMN7"/>
<keyword evidence="9 14" id="KW-1133">Transmembrane helix</keyword>
<evidence type="ECO:0000256" key="9">
    <source>
        <dbReference type="ARBA" id="ARBA00022989"/>
    </source>
</evidence>
<gene>
    <name evidence="15" type="ORF">Ocin01_00479</name>
</gene>
<keyword evidence="8" id="KW-0965">Cell junction</keyword>
<evidence type="ECO:0000256" key="11">
    <source>
        <dbReference type="ARBA" id="ARBA00023157"/>
    </source>
</evidence>
<reference evidence="15 16" key="1">
    <citation type="journal article" date="2016" name="Genome Biol. Evol.">
        <title>Gene Family Evolution Reflects Adaptation to Soil Environmental Stressors in the Genome of the Collembolan Orchesella cincta.</title>
        <authorList>
            <person name="Faddeeva-Vakhrusheva A."/>
            <person name="Derks M.F."/>
            <person name="Anvar S.Y."/>
            <person name="Agamennone V."/>
            <person name="Suring W."/>
            <person name="Smit S."/>
            <person name="van Straalen N.M."/>
            <person name="Roelofs D."/>
        </authorList>
    </citation>
    <scope>NUCLEOTIDE SEQUENCE [LARGE SCALE GENOMIC DNA]</scope>
    <source>
        <tissue evidence="15">Mixed pool</tissue>
    </source>
</reference>
<dbReference type="GO" id="GO:0005737">
    <property type="term" value="C:cytoplasm"/>
    <property type="evidence" value="ECO:0007669"/>
    <property type="project" value="UniProtKB-SubCell"/>
</dbReference>
<feature type="transmembrane region" description="Helical" evidence="14">
    <location>
        <begin position="106"/>
        <end position="133"/>
    </location>
</feature>
<dbReference type="EMBL" id="LJIJ01000009">
    <property type="protein sequence ID" value="ODN06206.1"/>
    <property type="molecule type" value="Genomic_DNA"/>
</dbReference>
<evidence type="ECO:0000256" key="1">
    <source>
        <dbReference type="ARBA" id="ARBA00004496"/>
    </source>
</evidence>
<dbReference type="PANTHER" id="PTHR19282">
    <property type="entry name" value="TETRASPANIN"/>
    <property type="match status" value="1"/>
</dbReference>
<dbReference type="GO" id="GO:0072659">
    <property type="term" value="P:protein localization to plasma membrane"/>
    <property type="evidence" value="ECO:0007669"/>
    <property type="project" value="UniProtKB-ARBA"/>
</dbReference>
<keyword evidence="11" id="KW-1015">Disulfide bond</keyword>
<evidence type="ECO:0000313" key="16">
    <source>
        <dbReference type="Proteomes" id="UP000094527"/>
    </source>
</evidence>
<evidence type="ECO:0000256" key="2">
    <source>
        <dbReference type="ARBA" id="ARBA00004536"/>
    </source>
</evidence>